<comment type="caution">
    <text evidence="1">The sequence shown here is derived from an EMBL/GenBank/DDBJ whole genome shotgun (WGS) entry which is preliminary data.</text>
</comment>
<name>A0ABQ6IU91_9MICO</name>
<dbReference type="Gene3D" id="3.40.50.720">
    <property type="entry name" value="NAD(P)-binding Rossmann-like Domain"/>
    <property type="match status" value="1"/>
</dbReference>
<dbReference type="PIRSF" id="PIRSF001439">
    <property type="entry name" value="CryM"/>
    <property type="match status" value="1"/>
</dbReference>
<dbReference type="InterPro" id="IPR003462">
    <property type="entry name" value="ODC_Mu_crystall"/>
</dbReference>
<dbReference type="InterPro" id="IPR036291">
    <property type="entry name" value="NAD(P)-bd_dom_sf"/>
</dbReference>
<organism evidence="1 2">
    <name type="scientific">Mobilicoccus caccae</name>
    <dbReference type="NCBI Taxonomy" id="1859295"/>
    <lineage>
        <taxon>Bacteria</taxon>
        <taxon>Bacillati</taxon>
        <taxon>Actinomycetota</taxon>
        <taxon>Actinomycetes</taxon>
        <taxon>Micrococcales</taxon>
        <taxon>Dermatophilaceae</taxon>
        <taxon>Mobilicoccus</taxon>
    </lineage>
</organism>
<dbReference type="EMBL" id="BSUO01000001">
    <property type="protein sequence ID" value="GMA41427.1"/>
    <property type="molecule type" value="Genomic_DNA"/>
</dbReference>
<dbReference type="PANTHER" id="PTHR13812:SF19">
    <property type="entry name" value="KETIMINE REDUCTASE MU-CRYSTALLIN"/>
    <property type="match status" value="1"/>
</dbReference>
<dbReference type="Pfam" id="PF02423">
    <property type="entry name" value="OCD_Mu_crystall"/>
    <property type="match status" value="1"/>
</dbReference>
<dbReference type="Gene3D" id="3.30.1780.10">
    <property type="entry name" value="ornithine cyclodeaminase, domain 1"/>
    <property type="match status" value="1"/>
</dbReference>
<protein>
    <submittedName>
        <fullName evidence="1">Ornithine cyclodeaminase</fullName>
    </submittedName>
</protein>
<keyword evidence="2" id="KW-1185">Reference proteome</keyword>
<accession>A0ABQ6IU91</accession>
<evidence type="ECO:0000313" key="1">
    <source>
        <dbReference type="EMBL" id="GMA41427.1"/>
    </source>
</evidence>
<proteinExistence type="predicted"/>
<evidence type="ECO:0000313" key="2">
    <source>
        <dbReference type="Proteomes" id="UP001157126"/>
    </source>
</evidence>
<dbReference type="Proteomes" id="UP001157126">
    <property type="component" value="Unassembled WGS sequence"/>
</dbReference>
<dbReference type="PANTHER" id="PTHR13812">
    <property type="entry name" value="KETIMINE REDUCTASE MU-CRYSTALLIN"/>
    <property type="match status" value="1"/>
</dbReference>
<reference evidence="2" key="1">
    <citation type="journal article" date="2019" name="Int. J. Syst. Evol. Microbiol.">
        <title>The Global Catalogue of Microorganisms (GCM) 10K type strain sequencing project: providing services to taxonomists for standard genome sequencing and annotation.</title>
        <authorList>
            <consortium name="The Broad Institute Genomics Platform"/>
            <consortium name="The Broad Institute Genome Sequencing Center for Infectious Disease"/>
            <person name="Wu L."/>
            <person name="Ma J."/>
        </authorList>
    </citation>
    <scope>NUCLEOTIDE SEQUENCE [LARGE SCALE GENOMIC DNA]</scope>
    <source>
        <strain evidence="2">NBRC 113072</strain>
    </source>
</reference>
<dbReference type="InterPro" id="IPR023401">
    <property type="entry name" value="ODC_N"/>
</dbReference>
<dbReference type="SUPFAM" id="SSF51735">
    <property type="entry name" value="NAD(P)-binding Rossmann-fold domains"/>
    <property type="match status" value="1"/>
</dbReference>
<gene>
    <name evidence="1" type="ORF">GCM10025883_34720</name>
</gene>
<sequence length="305" mass="31978">MRERVSPDRARRLLEQAILDGFDPAGDPPRAAPRTEHGQLLVMPSTTATAAGVKVASVAPDNPARGLERIQALYVLMDAETLTPSVLMDGTSLTALRTPAVSALGLDRLAPAEVTSAVIVGNGPQAVTHAEALLAIRDVRRLTVAGRDQERVAGAAERIAAQAREAGAEIEVDVVVGRADLEAVVREAQVVVCVTSAAEPVIDGAWVADGAAVVAVGSHETDRRELDAQLMGRALVVVEDIATALREAGDVVMAIAEGALAESDLVPLRDLVRDEVTRADDRPNVFKTVGMSWEDLVIAEGAAHP</sequence>